<dbReference type="Pfam" id="PF02397">
    <property type="entry name" value="Bac_transf"/>
    <property type="match status" value="1"/>
</dbReference>
<keyword evidence="8" id="KW-0270">Exopolysaccharide synthesis</keyword>
<dbReference type="GO" id="GO:0000271">
    <property type="term" value="P:polysaccharide biosynthetic process"/>
    <property type="evidence" value="ECO:0007669"/>
    <property type="project" value="UniProtKB-KW"/>
</dbReference>
<name>A0A975W8Y6_9RHOB</name>
<proteinExistence type="inferred from homology"/>
<evidence type="ECO:0000256" key="5">
    <source>
        <dbReference type="ARBA" id="ARBA00022692"/>
    </source>
</evidence>
<keyword evidence="12" id="KW-1185">Reference proteome</keyword>
<evidence type="ECO:0000256" key="6">
    <source>
        <dbReference type="ARBA" id="ARBA00022989"/>
    </source>
</evidence>
<evidence type="ECO:0000256" key="9">
    <source>
        <dbReference type="SAM" id="Phobius"/>
    </source>
</evidence>
<keyword evidence="7 9" id="KW-0472">Membrane</keyword>
<evidence type="ECO:0000256" key="4">
    <source>
        <dbReference type="ARBA" id="ARBA00022679"/>
    </source>
</evidence>
<evidence type="ECO:0000313" key="11">
    <source>
        <dbReference type="EMBL" id="SEJ22921.1"/>
    </source>
</evidence>
<gene>
    <name evidence="11" type="ORF">SAMN04487940_104121</name>
</gene>
<dbReference type="RefSeq" id="WP_244526456.1">
    <property type="nucleotide sequence ID" value="NZ_CATLQZ010000012.1"/>
</dbReference>
<dbReference type="EMBL" id="FNYY01000004">
    <property type="protein sequence ID" value="SEJ22921.1"/>
    <property type="molecule type" value="Genomic_DNA"/>
</dbReference>
<evidence type="ECO:0000313" key="12">
    <source>
        <dbReference type="Proteomes" id="UP000182932"/>
    </source>
</evidence>
<feature type="domain" description="Bacterial sugar transferase" evidence="10">
    <location>
        <begin position="39"/>
        <end position="227"/>
    </location>
</feature>
<feature type="transmembrane region" description="Helical" evidence="9">
    <location>
        <begin position="41"/>
        <end position="66"/>
    </location>
</feature>
<accession>A0A975W8Y6</accession>
<dbReference type="GeneID" id="80817811"/>
<dbReference type="PANTHER" id="PTHR30576">
    <property type="entry name" value="COLANIC BIOSYNTHESIS UDP-GLUCOSE LIPID CARRIER TRANSFERASE"/>
    <property type="match status" value="1"/>
</dbReference>
<dbReference type="InterPro" id="IPR003362">
    <property type="entry name" value="Bact_transf"/>
</dbReference>
<evidence type="ECO:0000256" key="1">
    <source>
        <dbReference type="ARBA" id="ARBA00004236"/>
    </source>
</evidence>
<keyword evidence="5 9" id="KW-0812">Transmembrane</keyword>
<keyword evidence="6 9" id="KW-1133">Transmembrane helix</keyword>
<dbReference type="PANTHER" id="PTHR30576:SF4">
    <property type="entry name" value="UNDECAPRENYL-PHOSPHATE GALACTOSE PHOSPHOTRANSFERASE"/>
    <property type="match status" value="1"/>
</dbReference>
<dbReference type="GO" id="GO:0005886">
    <property type="term" value="C:plasma membrane"/>
    <property type="evidence" value="ECO:0007669"/>
    <property type="project" value="UniProtKB-SubCell"/>
</dbReference>
<organism evidence="11 12">
    <name type="scientific">Marinovum algicola</name>
    <dbReference type="NCBI Taxonomy" id="42444"/>
    <lineage>
        <taxon>Bacteria</taxon>
        <taxon>Pseudomonadati</taxon>
        <taxon>Pseudomonadota</taxon>
        <taxon>Alphaproteobacteria</taxon>
        <taxon>Rhodobacterales</taxon>
        <taxon>Roseobacteraceae</taxon>
        <taxon>Marinovum</taxon>
    </lineage>
</organism>
<keyword evidence="3" id="KW-1003">Cell membrane</keyword>
<comment type="subcellular location">
    <subcellularLocation>
        <location evidence="1">Cell membrane</location>
    </subcellularLocation>
</comment>
<comment type="caution">
    <text evidence="11">The sequence shown here is derived from an EMBL/GenBank/DDBJ whole genome shotgun (WGS) entry which is preliminary data.</text>
</comment>
<dbReference type="GO" id="GO:0016780">
    <property type="term" value="F:phosphotransferase activity, for other substituted phosphate groups"/>
    <property type="evidence" value="ECO:0007669"/>
    <property type="project" value="TreeGrafter"/>
</dbReference>
<evidence type="ECO:0000259" key="10">
    <source>
        <dbReference type="Pfam" id="PF02397"/>
    </source>
</evidence>
<evidence type="ECO:0000256" key="7">
    <source>
        <dbReference type="ARBA" id="ARBA00023136"/>
    </source>
</evidence>
<dbReference type="AlphaFoldDB" id="A0A975W8Y6"/>
<evidence type="ECO:0000256" key="8">
    <source>
        <dbReference type="ARBA" id="ARBA00023169"/>
    </source>
</evidence>
<comment type="similarity">
    <text evidence="2">Belongs to the bacterial sugar transferase family.</text>
</comment>
<dbReference type="Proteomes" id="UP000182932">
    <property type="component" value="Unassembled WGS sequence"/>
</dbReference>
<protein>
    <submittedName>
        <fullName evidence="11">Sugar transferase involved in LPS biosynthesis (Colanic, teichoic acid)</fullName>
    </submittedName>
</protein>
<reference evidence="11 12" key="1">
    <citation type="submission" date="2016-10" db="EMBL/GenBank/DDBJ databases">
        <authorList>
            <person name="Varghese N."/>
            <person name="Submissions S."/>
        </authorList>
    </citation>
    <scope>NUCLEOTIDE SEQUENCE [LARGE SCALE GENOMIC DNA]</scope>
    <source>
        <strain evidence="11 12">FF3</strain>
    </source>
</reference>
<keyword evidence="4 11" id="KW-0808">Transferase</keyword>
<evidence type="ECO:0000256" key="2">
    <source>
        <dbReference type="ARBA" id="ARBA00006464"/>
    </source>
</evidence>
<evidence type="ECO:0000256" key="3">
    <source>
        <dbReference type="ARBA" id="ARBA00022475"/>
    </source>
</evidence>
<sequence>MTLTMHVRPVESAQGSSSDSLFVSKFNPHGRGIYRQWTKRILDIAVVLLALPSVLLLLAPLCLLIATDGHSPFYRQKRIGRNGKIFYMWKLRSMVHDAEGRLQAHLEANPAARREWDHSQKLRQDPRITWIGAFIRKSSIDELPQLFNVLWGDMSLVGPRPMMVDQRALYPGTAYYAMRPGITGIWQTSVRNESSFSERAIFDARYFRELSFVTDLALIARTFRVVLRGTGY</sequence>